<keyword evidence="7 9" id="KW-0326">Glycosidase</keyword>
<dbReference type="InterPro" id="IPR008979">
    <property type="entry name" value="Galactose-bd-like_sf"/>
</dbReference>
<dbReference type="InterPro" id="IPR048913">
    <property type="entry name" value="BetaGal_gal-bd"/>
</dbReference>
<gene>
    <name evidence="14" type="ORF">ZIOFF_006483</name>
</gene>
<dbReference type="InterPro" id="IPR019801">
    <property type="entry name" value="Glyco_hydro_35_CS"/>
</dbReference>
<evidence type="ECO:0000256" key="5">
    <source>
        <dbReference type="ARBA" id="ARBA00022801"/>
    </source>
</evidence>
<dbReference type="SUPFAM" id="SSF51445">
    <property type="entry name" value="(Trans)glycosidases"/>
    <property type="match status" value="1"/>
</dbReference>
<dbReference type="GO" id="GO:0004565">
    <property type="term" value="F:beta-galactosidase activity"/>
    <property type="evidence" value="ECO:0007669"/>
    <property type="project" value="UniProtKB-EC"/>
</dbReference>
<dbReference type="Pfam" id="PF21467">
    <property type="entry name" value="BetaGal_gal-bd"/>
    <property type="match status" value="1"/>
</dbReference>
<dbReference type="Gene3D" id="3.20.20.80">
    <property type="entry name" value="Glycosidases"/>
    <property type="match status" value="1"/>
</dbReference>
<evidence type="ECO:0000256" key="8">
    <source>
        <dbReference type="PIRSR" id="PIRSR006336-1"/>
    </source>
</evidence>
<dbReference type="PIRSF" id="PIRSF006336">
    <property type="entry name" value="B-gal"/>
    <property type="match status" value="1"/>
</dbReference>
<evidence type="ECO:0000256" key="3">
    <source>
        <dbReference type="ARBA" id="ARBA00012756"/>
    </source>
</evidence>
<name>A0A8J5M547_ZINOF</name>
<dbReference type="Pfam" id="PF01301">
    <property type="entry name" value="Glyco_hydro_35"/>
    <property type="match status" value="1"/>
</dbReference>
<reference evidence="14 15" key="1">
    <citation type="submission" date="2020-08" db="EMBL/GenBank/DDBJ databases">
        <title>Plant Genome Project.</title>
        <authorList>
            <person name="Zhang R.-G."/>
        </authorList>
    </citation>
    <scope>NUCLEOTIDE SEQUENCE [LARGE SCALE GENOMIC DNA]</scope>
    <source>
        <tissue evidence="14">Rhizome</tissue>
    </source>
</reference>
<evidence type="ECO:0000256" key="4">
    <source>
        <dbReference type="ARBA" id="ARBA00022729"/>
    </source>
</evidence>
<keyword evidence="15" id="KW-1185">Reference proteome</keyword>
<dbReference type="GO" id="GO:0005975">
    <property type="term" value="P:carbohydrate metabolic process"/>
    <property type="evidence" value="ECO:0007669"/>
    <property type="project" value="InterPro"/>
</dbReference>
<dbReference type="EC" id="3.2.1.23" evidence="3 9"/>
<comment type="caution">
    <text evidence="14">The sequence shown here is derived from an EMBL/GenBank/DDBJ whole genome shotgun (WGS) entry which is preliminary data.</text>
</comment>
<sequence length="706" mass="79259">MSIKRYYHSELSKGSTLGGDGSAMVVLKSNLELPLFIFVVIVTTGIVSSSSSLSGLSSSGCAFHRRYGSSAACNRRFWISDDMFWKDGNPFRIIGGDVHYFRILPQYWRDRLLRAKALGLNTIQTYVPWNLHEPEPKRWVFEGIADIESYLKLAQELGFLVMLRPGPYICAEWDFGGFPAWLLAIEPPLKLRSSDKTFLAYVQRWWDVLLPKIAPLLYENGGPIIMVQIENEFGSYGYDKKYLHYLVALARKYLGNETILYTTDGGSRDTLDNGTIPEKGVFSAVDFSTGEDPWPIFQLQKEYNAPGKSPPLSAEFYTGWLTHWGEKIAETDANYTAAALEKILSRNGSVVLYMAHGGTNFGFYSGANTGQNESDYKADLTSYDYDAPIKESGDVQCCVIAALRRVIQKYSGVVLPRAPPDNKKLGYGLVDLRKIASFNEVLNDIYDSTMVVKSEHPMSMETVGQMFGFMLYASKLPPRKRSSILKILKVHDRAQVFVSCGLDKAGGHPIYIGVIERWSNRELLIPKISCSSNSSLLILVENLGRLNYGQYISDKKGILSNVFIDGTALHGWQMFPIPLDRFSNFTTVNPIKQISDLMTENISTGPGIYEGHVTINSAKQIKDTFISFRGWNKGIAFVNDFNIGRFWPSLGPQCTLYVPAPLLREGENIVVILELHAPNPDFTINLVKKPDFTCGTKSRRNDNYRE</sequence>
<dbReference type="Proteomes" id="UP000734854">
    <property type="component" value="Unassembled WGS sequence"/>
</dbReference>
<proteinExistence type="inferred from homology"/>
<dbReference type="PRINTS" id="PR00742">
    <property type="entry name" value="GLHYDRLASE35"/>
</dbReference>
<dbReference type="PROSITE" id="PS01182">
    <property type="entry name" value="GLYCOSYL_HYDROL_F35"/>
    <property type="match status" value="1"/>
</dbReference>
<evidence type="ECO:0000256" key="7">
    <source>
        <dbReference type="ARBA" id="ARBA00023295"/>
    </source>
</evidence>
<dbReference type="InterPro" id="IPR001944">
    <property type="entry name" value="Glycoside_Hdrlase_35"/>
</dbReference>
<evidence type="ECO:0000259" key="11">
    <source>
        <dbReference type="Pfam" id="PF01301"/>
    </source>
</evidence>
<evidence type="ECO:0000313" key="14">
    <source>
        <dbReference type="EMBL" id="KAG6532633.1"/>
    </source>
</evidence>
<comment type="similarity">
    <text evidence="2 10">Belongs to the glycosyl hydrolase 35 family.</text>
</comment>
<evidence type="ECO:0000256" key="6">
    <source>
        <dbReference type="ARBA" id="ARBA00023180"/>
    </source>
</evidence>
<feature type="active site" description="Nucleophile" evidence="8">
    <location>
        <position position="315"/>
    </location>
</feature>
<dbReference type="EMBL" id="JACMSC010000002">
    <property type="protein sequence ID" value="KAG6532633.1"/>
    <property type="molecule type" value="Genomic_DNA"/>
</dbReference>
<dbReference type="FunFam" id="2.60.120.260:FF:000021">
    <property type="entry name" value="Beta-galactosidase"/>
    <property type="match status" value="1"/>
</dbReference>
<evidence type="ECO:0000313" key="15">
    <source>
        <dbReference type="Proteomes" id="UP000734854"/>
    </source>
</evidence>
<feature type="domain" description="Beta-galactosidase 1-like first all-beta" evidence="12">
    <location>
        <begin position="457"/>
        <end position="577"/>
    </location>
</feature>
<dbReference type="InterPro" id="IPR048912">
    <property type="entry name" value="BetaGal1-like_ABD1"/>
</dbReference>
<evidence type="ECO:0000256" key="10">
    <source>
        <dbReference type="RuleBase" id="RU003679"/>
    </source>
</evidence>
<feature type="domain" description="Beta-galactosidase galactose-binding" evidence="13">
    <location>
        <begin position="607"/>
        <end position="668"/>
    </location>
</feature>
<dbReference type="FunFam" id="3.20.20.80:FF:000115">
    <property type="entry name" value="Beta-galactosidase"/>
    <property type="match status" value="1"/>
</dbReference>
<keyword evidence="6" id="KW-0325">Glycoprotein</keyword>
<comment type="catalytic activity">
    <reaction evidence="1 9">
        <text>Hydrolysis of terminal non-reducing beta-D-galactose residues in beta-D-galactosides.</text>
        <dbReference type="EC" id="3.2.1.23"/>
    </reaction>
</comment>
<dbReference type="SUPFAM" id="SSF49785">
    <property type="entry name" value="Galactose-binding domain-like"/>
    <property type="match status" value="1"/>
</dbReference>
<evidence type="ECO:0000256" key="1">
    <source>
        <dbReference type="ARBA" id="ARBA00001412"/>
    </source>
</evidence>
<feature type="active site" description="Proton donor" evidence="8">
    <location>
        <position position="232"/>
    </location>
</feature>
<dbReference type="Pfam" id="PF21317">
    <property type="entry name" value="BetaGal_ABD_1"/>
    <property type="match status" value="1"/>
</dbReference>
<dbReference type="PANTHER" id="PTHR23421">
    <property type="entry name" value="BETA-GALACTOSIDASE RELATED"/>
    <property type="match status" value="1"/>
</dbReference>
<keyword evidence="5 9" id="KW-0378">Hydrolase</keyword>
<evidence type="ECO:0000259" key="13">
    <source>
        <dbReference type="Pfam" id="PF21467"/>
    </source>
</evidence>
<organism evidence="14 15">
    <name type="scientific">Zingiber officinale</name>
    <name type="common">Ginger</name>
    <name type="synonym">Amomum zingiber</name>
    <dbReference type="NCBI Taxonomy" id="94328"/>
    <lineage>
        <taxon>Eukaryota</taxon>
        <taxon>Viridiplantae</taxon>
        <taxon>Streptophyta</taxon>
        <taxon>Embryophyta</taxon>
        <taxon>Tracheophyta</taxon>
        <taxon>Spermatophyta</taxon>
        <taxon>Magnoliopsida</taxon>
        <taxon>Liliopsida</taxon>
        <taxon>Zingiberales</taxon>
        <taxon>Zingiberaceae</taxon>
        <taxon>Zingiber</taxon>
    </lineage>
</organism>
<dbReference type="Gene3D" id="2.60.120.260">
    <property type="entry name" value="Galactose-binding domain-like"/>
    <property type="match status" value="2"/>
</dbReference>
<dbReference type="AlphaFoldDB" id="A0A8J5M547"/>
<keyword evidence="4" id="KW-0732">Signal</keyword>
<dbReference type="InterPro" id="IPR031330">
    <property type="entry name" value="Gly_Hdrlase_35_cat"/>
</dbReference>
<accession>A0A8J5M547</accession>
<evidence type="ECO:0000259" key="12">
    <source>
        <dbReference type="Pfam" id="PF21317"/>
    </source>
</evidence>
<dbReference type="InterPro" id="IPR017853">
    <property type="entry name" value="GH"/>
</dbReference>
<dbReference type="InterPro" id="IPR026283">
    <property type="entry name" value="B-gal_1-like"/>
</dbReference>
<protein>
    <recommendedName>
        <fullName evidence="3 9">Beta-galactosidase</fullName>
        <ecNumber evidence="3 9">3.2.1.23</ecNumber>
    </recommendedName>
</protein>
<evidence type="ECO:0000256" key="9">
    <source>
        <dbReference type="RuleBase" id="RU000675"/>
    </source>
</evidence>
<feature type="domain" description="Glycoside hydrolase 35 catalytic" evidence="11">
    <location>
        <begin position="84"/>
        <end position="409"/>
    </location>
</feature>
<evidence type="ECO:0000256" key="2">
    <source>
        <dbReference type="ARBA" id="ARBA00009809"/>
    </source>
</evidence>